<keyword evidence="3" id="KW-1185">Reference proteome</keyword>
<dbReference type="Proteomes" id="UP000186922">
    <property type="component" value="Unassembled WGS sequence"/>
</dbReference>
<gene>
    <name evidence="2" type="primary">RvY_14667</name>
    <name evidence="2" type="synonym">RvY_14667.1</name>
    <name evidence="2" type="ORF">RvY_14667-1</name>
</gene>
<dbReference type="EMBL" id="BDGG01000010">
    <property type="protein sequence ID" value="GAV04381.1"/>
    <property type="molecule type" value="Genomic_DNA"/>
</dbReference>
<feature type="compositionally biased region" description="Polar residues" evidence="1">
    <location>
        <begin position="1"/>
        <end position="11"/>
    </location>
</feature>
<feature type="region of interest" description="Disordered" evidence="1">
    <location>
        <begin position="1"/>
        <end position="37"/>
    </location>
</feature>
<proteinExistence type="predicted"/>
<feature type="compositionally biased region" description="Polar residues" evidence="1">
    <location>
        <begin position="27"/>
        <end position="37"/>
    </location>
</feature>
<dbReference type="AlphaFoldDB" id="A0A1D1VTR7"/>
<accession>A0A1D1VTR7</accession>
<feature type="region of interest" description="Disordered" evidence="1">
    <location>
        <begin position="89"/>
        <end position="153"/>
    </location>
</feature>
<feature type="compositionally biased region" description="Polar residues" evidence="1">
    <location>
        <begin position="142"/>
        <end position="153"/>
    </location>
</feature>
<evidence type="ECO:0000313" key="2">
    <source>
        <dbReference type="EMBL" id="GAV04381.1"/>
    </source>
</evidence>
<name>A0A1D1VTR7_RAMVA</name>
<evidence type="ECO:0000313" key="3">
    <source>
        <dbReference type="Proteomes" id="UP000186922"/>
    </source>
</evidence>
<evidence type="ECO:0000256" key="1">
    <source>
        <dbReference type="SAM" id="MobiDB-lite"/>
    </source>
</evidence>
<sequence length="153" mass="17022">MNAMMGNTPTAPTDKADRLAQKRTSKKWSTIQTGSLQDEASVACTGIPVSFAESLGADAAEQPGMWSVREVFRSISKTRPLSVVLCEQREKEDRRQAEDRAFEGARILATGEREDQARQATRLAEDREKADSREREDRRQSACISKTSKVLSC</sequence>
<comment type="caution">
    <text evidence="2">The sequence shown here is derived from an EMBL/GenBank/DDBJ whole genome shotgun (WGS) entry which is preliminary data.</text>
</comment>
<feature type="compositionally biased region" description="Basic and acidic residues" evidence="1">
    <location>
        <begin position="111"/>
        <end position="140"/>
    </location>
</feature>
<protein>
    <submittedName>
        <fullName evidence="2">Uncharacterized protein</fullName>
    </submittedName>
</protein>
<reference evidence="2 3" key="1">
    <citation type="journal article" date="2016" name="Nat. Commun.">
        <title>Extremotolerant tardigrade genome and improved radiotolerance of human cultured cells by tardigrade-unique protein.</title>
        <authorList>
            <person name="Hashimoto T."/>
            <person name="Horikawa D.D."/>
            <person name="Saito Y."/>
            <person name="Kuwahara H."/>
            <person name="Kozuka-Hata H."/>
            <person name="Shin-I T."/>
            <person name="Minakuchi Y."/>
            <person name="Ohishi K."/>
            <person name="Motoyama A."/>
            <person name="Aizu T."/>
            <person name="Enomoto A."/>
            <person name="Kondo K."/>
            <person name="Tanaka S."/>
            <person name="Hara Y."/>
            <person name="Koshikawa S."/>
            <person name="Sagara H."/>
            <person name="Miura T."/>
            <person name="Yokobori S."/>
            <person name="Miyagawa K."/>
            <person name="Suzuki Y."/>
            <person name="Kubo T."/>
            <person name="Oyama M."/>
            <person name="Kohara Y."/>
            <person name="Fujiyama A."/>
            <person name="Arakawa K."/>
            <person name="Katayama T."/>
            <person name="Toyoda A."/>
            <person name="Kunieda T."/>
        </authorList>
    </citation>
    <scope>NUCLEOTIDE SEQUENCE [LARGE SCALE GENOMIC DNA]</scope>
    <source>
        <strain evidence="2 3">YOKOZUNA-1</strain>
    </source>
</reference>
<feature type="compositionally biased region" description="Basic and acidic residues" evidence="1">
    <location>
        <begin position="89"/>
        <end position="103"/>
    </location>
</feature>
<organism evidence="2 3">
    <name type="scientific">Ramazzottius varieornatus</name>
    <name type="common">Water bear</name>
    <name type="synonym">Tardigrade</name>
    <dbReference type="NCBI Taxonomy" id="947166"/>
    <lineage>
        <taxon>Eukaryota</taxon>
        <taxon>Metazoa</taxon>
        <taxon>Ecdysozoa</taxon>
        <taxon>Tardigrada</taxon>
        <taxon>Eutardigrada</taxon>
        <taxon>Parachela</taxon>
        <taxon>Hypsibioidea</taxon>
        <taxon>Ramazzottiidae</taxon>
        <taxon>Ramazzottius</taxon>
    </lineage>
</organism>